<sequence>MADKANTLPRSKKSGFAFSVSPKLRKSAKHLLPSLPTLRKSNLSLLSGKSNESSYRDTIDSCSVHSTSPSATPTASPSSSPSSSKSKRFSFFSKSSKDEKVASQKKSKKTLKKTLSKGSKLILPKFSFKEDSSPFMVETDGELRRTSCVDDNLLTVEHEEAASDDDSLKAESCHSGEVFEGEWSFSDTCERVRKLSASGIRCSIYDDSETAPIKVGGEVEGSSDLLDPETFSNMSNSSPRSVESKNTNGQDTYFNFGKKSPSTLRKEIMKITDSQLSEGNQYIAAKLERRRSSSVSTCDRCLLLFNGTYRLTKVVLGESEGSGEGSEW</sequence>
<organism evidence="2 3">
    <name type="scientific">Parthenolecanium corni</name>
    <dbReference type="NCBI Taxonomy" id="536013"/>
    <lineage>
        <taxon>Eukaryota</taxon>
        <taxon>Metazoa</taxon>
        <taxon>Ecdysozoa</taxon>
        <taxon>Arthropoda</taxon>
        <taxon>Hexapoda</taxon>
        <taxon>Insecta</taxon>
        <taxon>Pterygota</taxon>
        <taxon>Neoptera</taxon>
        <taxon>Paraneoptera</taxon>
        <taxon>Hemiptera</taxon>
        <taxon>Sternorrhyncha</taxon>
        <taxon>Coccoidea</taxon>
        <taxon>Coccidae</taxon>
        <taxon>Parthenolecanium</taxon>
    </lineage>
</organism>
<feature type="region of interest" description="Disordered" evidence="1">
    <location>
        <begin position="46"/>
        <end position="87"/>
    </location>
</feature>
<comment type="caution">
    <text evidence="2">The sequence shown here is derived from an EMBL/GenBank/DDBJ whole genome shotgun (WGS) entry which is preliminary data.</text>
</comment>
<feature type="compositionally biased region" description="Low complexity" evidence="1">
    <location>
        <begin position="66"/>
        <end position="87"/>
    </location>
</feature>
<evidence type="ECO:0000313" key="3">
    <source>
        <dbReference type="Proteomes" id="UP001367676"/>
    </source>
</evidence>
<dbReference type="Proteomes" id="UP001367676">
    <property type="component" value="Unassembled WGS sequence"/>
</dbReference>
<name>A0AAN9T6A8_9HEMI</name>
<keyword evidence="3" id="KW-1185">Reference proteome</keyword>
<reference evidence="2 3" key="1">
    <citation type="submission" date="2024-03" db="EMBL/GenBank/DDBJ databases">
        <title>Adaptation during the transition from Ophiocordyceps entomopathogen to insect associate is accompanied by gene loss and intensified selection.</title>
        <authorList>
            <person name="Ward C.M."/>
            <person name="Onetto C.A."/>
            <person name="Borneman A.R."/>
        </authorList>
    </citation>
    <scope>NUCLEOTIDE SEQUENCE [LARGE SCALE GENOMIC DNA]</scope>
    <source>
        <strain evidence="2">AWRI1</strain>
        <tissue evidence="2">Single Adult Female</tissue>
    </source>
</reference>
<evidence type="ECO:0000256" key="1">
    <source>
        <dbReference type="SAM" id="MobiDB-lite"/>
    </source>
</evidence>
<gene>
    <name evidence="2" type="ORF">V9T40_011963</name>
</gene>
<protein>
    <submittedName>
        <fullName evidence="2">Uncharacterized protein</fullName>
    </submittedName>
</protein>
<accession>A0AAN9T6A8</accession>
<proteinExistence type="predicted"/>
<dbReference type="EMBL" id="JBBCAQ010000036">
    <property type="protein sequence ID" value="KAK7575677.1"/>
    <property type="molecule type" value="Genomic_DNA"/>
</dbReference>
<feature type="compositionally biased region" description="Polar residues" evidence="1">
    <location>
        <begin position="230"/>
        <end position="253"/>
    </location>
</feature>
<evidence type="ECO:0000313" key="2">
    <source>
        <dbReference type="EMBL" id="KAK7575677.1"/>
    </source>
</evidence>
<feature type="region of interest" description="Disordered" evidence="1">
    <location>
        <begin position="221"/>
        <end position="256"/>
    </location>
</feature>
<dbReference type="AlphaFoldDB" id="A0AAN9T6A8"/>